<evidence type="ECO:0000313" key="2">
    <source>
        <dbReference type="EMBL" id="GIY93793.1"/>
    </source>
</evidence>
<dbReference type="EMBL" id="BPLR01017707">
    <property type="protein sequence ID" value="GIY93793.1"/>
    <property type="molecule type" value="Genomic_DNA"/>
</dbReference>
<feature type="compositionally biased region" description="Basic residues" evidence="1">
    <location>
        <begin position="99"/>
        <end position="116"/>
    </location>
</feature>
<reference evidence="2 3" key="1">
    <citation type="submission" date="2021-06" db="EMBL/GenBank/DDBJ databases">
        <title>Caerostris extrusa draft genome.</title>
        <authorList>
            <person name="Kono N."/>
            <person name="Arakawa K."/>
        </authorList>
    </citation>
    <scope>NUCLEOTIDE SEQUENCE [LARGE SCALE GENOMIC DNA]</scope>
</reference>
<proteinExistence type="predicted"/>
<evidence type="ECO:0000313" key="3">
    <source>
        <dbReference type="Proteomes" id="UP001054945"/>
    </source>
</evidence>
<evidence type="ECO:0000256" key="1">
    <source>
        <dbReference type="SAM" id="MobiDB-lite"/>
    </source>
</evidence>
<gene>
    <name evidence="2" type="ORF">CEXT_213941</name>
</gene>
<dbReference type="AlphaFoldDB" id="A0AAV4XGK4"/>
<accession>A0AAV4XGK4</accession>
<comment type="caution">
    <text evidence="2">The sequence shown here is derived from an EMBL/GenBank/DDBJ whole genome shotgun (WGS) entry which is preliminary data.</text>
</comment>
<dbReference type="Proteomes" id="UP001054945">
    <property type="component" value="Unassembled WGS sequence"/>
</dbReference>
<feature type="region of interest" description="Disordered" evidence="1">
    <location>
        <begin position="91"/>
        <end position="116"/>
    </location>
</feature>
<keyword evidence="3" id="KW-1185">Reference proteome</keyword>
<name>A0AAV4XGK4_CAEEX</name>
<organism evidence="2 3">
    <name type="scientific">Caerostris extrusa</name>
    <name type="common">Bark spider</name>
    <name type="synonym">Caerostris bankana</name>
    <dbReference type="NCBI Taxonomy" id="172846"/>
    <lineage>
        <taxon>Eukaryota</taxon>
        <taxon>Metazoa</taxon>
        <taxon>Ecdysozoa</taxon>
        <taxon>Arthropoda</taxon>
        <taxon>Chelicerata</taxon>
        <taxon>Arachnida</taxon>
        <taxon>Araneae</taxon>
        <taxon>Araneomorphae</taxon>
        <taxon>Entelegynae</taxon>
        <taxon>Araneoidea</taxon>
        <taxon>Araneidae</taxon>
        <taxon>Caerostris</taxon>
    </lineage>
</organism>
<protein>
    <submittedName>
        <fullName evidence="2">Uncharacterized protein</fullName>
    </submittedName>
</protein>
<sequence length="116" mass="13427">MNIDSTSPTDFLHDNYMAILDILSGLNNVKYRNREKTTLLHKNDDEGVLRITAETDELLKQIHKNSCDQLGIKNLKIPNIDELEAASARTIENRQTGKGTHRKIRKRKHRHLQRNS</sequence>